<keyword evidence="3" id="KW-1185">Reference proteome</keyword>
<sequence>MQVVMLLLKNSNNLKVLNLFSYANLDWDENWKMHDHSDSIVCFESSLKLIKLTDFKYDKNEMELLRFFLKISQILGKLIIVLADYVDISEEASKKTSNEVFMFPRTSLHVVVTFLDVNPKPRSCYWYNMV</sequence>
<accession>A0AAE1VAR7</accession>
<dbReference type="SMART" id="SM00579">
    <property type="entry name" value="FBD"/>
    <property type="match status" value="1"/>
</dbReference>
<dbReference type="Proteomes" id="UP001291623">
    <property type="component" value="Unassembled WGS sequence"/>
</dbReference>
<organism evidence="2 3">
    <name type="scientific">Anisodus tanguticus</name>
    <dbReference type="NCBI Taxonomy" id="243964"/>
    <lineage>
        <taxon>Eukaryota</taxon>
        <taxon>Viridiplantae</taxon>
        <taxon>Streptophyta</taxon>
        <taxon>Embryophyta</taxon>
        <taxon>Tracheophyta</taxon>
        <taxon>Spermatophyta</taxon>
        <taxon>Magnoliopsida</taxon>
        <taxon>eudicotyledons</taxon>
        <taxon>Gunneridae</taxon>
        <taxon>Pentapetalae</taxon>
        <taxon>asterids</taxon>
        <taxon>lamiids</taxon>
        <taxon>Solanales</taxon>
        <taxon>Solanaceae</taxon>
        <taxon>Solanoideae</taxon>
        <taxon>Hyoscyameae</taxon>
        <taxon>Anisodus</taxon>
    </lineage>
</organism>
<comment type="caution">
    <text evidence="2">The sequence shown here is derived from an EMBL/GenBank/DDBJ whole genome shotgun (WGS) entry which is preliminary data.</text>
</comment>
<name>A0AAE1VAR7_9SOLA</name>
<proteinExistence type="predicted"/>
<feature type="domain" description="FBD" evidence="1">
    <location>
        <begin position="41"/>
        <end position="115"/>
    </location>
</feature>
<reference evidence="2" key="1">
    <citation type="submission" date="2023-12" db="EMBL/GenBank/DDBJ databases">
        <title>Genome assembly of Anisodus tanguticus.</title>
        <authorList>
            <person name="Wang Y.-J."/>
        </authorList>
    </citation>
    <scope>NUCLEOTIDE SEQUENCE</scope>
    <source>
        <strain evidence="2">KB-2021</strain>
        <tissue evidence="2">Leaf</tissue>
    </source>
</reference>
<dbReference type="EMBL" id="JAVYJV010000014">
    <property type="protein sequence ID" value="KAK4354519.1"/>
    <property type="molecule type" value="Genomic_DNA"/>
</dbReference>
<gene>
    <name evidence="2" type="ORF">RND71_026713</name>
</gene>
<protein>
    <recommendedName>
        <fullName evidence="1">FBD domain-containing protein</fullName>
    </recommendedName>
</protein>
<dbReference type="InterPro" id="IPR006566">
    <property type="entry name" value="FBD"/>
</dbReference>
<evidence type="ECO:0000313" key="3">
    <source>
        <dbReference type="Proteomes" id="UP001291623"/>
    </source>
</evidence>
<evidence type="ECO:0000313" key="2">
    <source>
        <dbReference type="EMBL" id="KAK4354519.1"/>
    </source>
</evidence>
<evidence type="ECO:0000259" key="1">
    <source>
        <dbReference type="SMART" id="SM00579"/>
    </source>
</evidence>
<dbReference type="Pfam" id="PF08387">
    <property type="entry name" value="FBD"/>
    <property type="match status" value="1"/>
</dbReference>
<dbReference type="AlphaFoldDB" id="A0AAE1VAR7"/>